<keyword evidence="1" id="KW-1133">Transmembrane helix</keyword>
<feature type="transmembrane region" description="Helical" evidence="1">
    <location>
        <begin position="21"/>
        <end position="44"/>
    </location>
</feature>
<evidence type="ECO:0000313" key="2">
    <source>
        <dbReference type="EMBL" id="KZN64384.1"/>
    </source>
</evidence>
<gene>
    <name evidence="2" type="ORF">N478_22070</name>
</gene>
<comment type="caution">
    <text evidence="2">The sequence shown here is derived from an EMBL/GenBank/DDBJ whole genome shotgun (WGS) entry which is preliminary data.</text>
</comment>
<keyword evidence="1" id="KW-0812">Transmembrane</keyword>
<accession>A0A167LEI8</accession>
<organism evidence="2 3">
    <name type="scientific">Pseudoalteromonas luteoviolacea S4060-1</name>
    <dbReference type="NCBI Taxonomy" id="1365257"/>
    <lineage>
        <taxon>Bacteria</taxon>
        <taxon>Pseudomonadati</taxon>
        <taxon>Pseudomonadota</taxon>
        <taxon>Gammaproteobacteria</taxon>
        <taxon>Alteromonadales</taxon>
        <taxon>Pseudoalteromonadaceae</taxon>
        <taxon>Pseudoalteromonas</taxon>
    </lineage>
</organism>
<dbReference type="PATRIC" id="fig|1365257.3.peg.3225"/>
<name>A0A167LEI8_9GAMM</name>
<evidence type="ECO:0000256" key="1">
    <source>
        <dbReference type="SAM" id="Phobius"/>
    </source>
</evidence>
<reference evidence="2 3" key="1">
    <citation type="submission" date="2013-07" db="EMBL/GenBank/DDBJ databases">
        <title>Comparative Genomic and Metabolomic Analysis of Twelve Strains of Pseudoalteromonas luteoviolacea.</title>
        <authorList>
            <person name="Vynne N.G."/>
            <person name="Mansson M."/>
            <person name="Gram L."/>
        </authorList>
    </citation>
    <scope>NUCLEOTIDE SEQUENCE [LARGE SCALE GENOMIC DNA]</scope>
    <source>
        <strain evidence="2 3">S4060-1</strain>
    </source>
</reference>
<evidence type="ECO:0000313" key="3">
    <source>
        <dbReference type="Proteomes" id="UP000076661"/>
    </source>
</evidence>
<dbReference type="Proteomes" id="UP000076661">
    <property type="component" value="Unassembled WGS sequence"/>
</dbReference>
<dbReference type="AlphaFoldDB" id="A0A167LEI8"/>
<keyword evidence="1" id="KW-0472">Membrane</keyword>
<protein>
    <submittedName>
        <fullName evidence="2">Uncharacterized protein</fullName>
    </submittedName>
</protein>
<sequence>MYSPDDQISKVWKRKLKKLGAAIRAISFYVFISMIIAVMSGMAVNMGLHVISEKKYKSISLTVKSTRVPYKRQGYYGLVTFKEYSSGAYLVEDEQKFSSIYSGQRAIAEGYKSKYGFELRKIVFR</sequence>
<proteinExistence type="predicted"/>
<dbReference type="EMBL" id="AUXX01000027">
    <property type="protein sequence ID" value="KZN64384.1"/>
    <property type="molecule type" value="Genomic_DNA"/>
</dbReference>